<dbReference type="EMBL" id="AYKF01000113">
    <property type="protein sequence ID" value="ROO25519.1"/>
    <property type="molecule type" value="Genomic_DNA"/>
</dbReference>
<dbReference type="RefSeq" id="WP_123592088.1">
    <property type="nucleotide sequence ID" value="NZ_AYKF01000113.1"/>
</dbReference>
<accession>A0A423PIV6</accession>
<protein>
    <submittedName>
        <fullName evidence="1">Uncharacterized protein</fullName>
    </submittedName>
</protein>
<gene>
    <name evidence="1" type="ORF">SAHL_14325</name>
</gene>
<dbReference type="AlphaFoldDB" id="A0A423PIV6"/>
<dbReference type="Proteomes" id="UP000285123">
    <property type="component" value="Unassembled WGS sequence"/>
</dbReference>
<proteinExistence type="predicted"/>
<name>A0A423PIV6_9GAMM</name>
<comment type="caution">
    <text evidence="1">The sequence shown here is derived from an EMBL/GenBank/DDBJ whole genome shotgun (WGS) entry which is preliminary data.</text>
</comment>
<reference evidence="1 2" key="1">
    <citation type="submission" date="2013-10" db="EMBL/GenBank/DDBJ databases">
        <title>Salinisphaera halophila YIM 95161 Genome Sequencing.</title>
        <authorList>
            <person name="Lai Q."/>
            <person name="Li C."/>
            <person name="Shao Z."/>
        </authorList>
    </citation>
    <scope>NUCLEOTIDE SEQUENCE [LARGE SCALE GENOMIC DNA]</scope>
    <source>
        <strain evidence="1 2">YIM 95161</strain>
    </source>
</reference>
<evidence type="ECO:0000313" key="2">
    <source>
        <dbReference type="Proteomes" id="UP000285123"/>
    </source>
</evidence>
<organism evidence="1 2">
    <name type="scientific">Salinisphaera orenii YIM 95161</name>
    <dbReference type="NCBI Taxonomy" id="1051139"/>
    <lineage>
        <taxon>Bacteria</taxon>
        <taxon>Pseudomonadati</taxon>
        <taxon>Pseudomonadota</taxon>
        <taxon>Gammaproteobacteria</taxon>
        <taxon>Salinisphaerales</taxon>
        <taxon>Salinisphaeraceae</taxon>
        <taxon>Salinisphaera</taxon>
    </lineage>
</organism>
<evidence type="ECO:0000313" key="1">
    <source>
        <dbReference type="EMBL" id="ROO25519.1"/>
    </source>
</evidence>
<sequence>MTRDEIDDELTTAVSRAQLLIGDVNRQLMADEADQADIQARTLWLAELVNEIDVLREQIQEDAR</sequence>